<dbReference type="AlphaFoldDB" id="A0AA35JY12"/>
<feature type="signal peptide" evidence="25">
    <location>
        <begin position="1"/>
        <end position="25"/>
    </location>
</feature>
<accession>A0AA35JY12</accession>
<dbReference type="InterPro" id="IPR017972">
    <property type="entry name" value="Cyt_P450_CS"/>
</dbReference>
<dbReference type="GO" id="GO:0042448">
    <property type="term" value="P:progesterone metabolic process"/>
    <property type="evidence" value="ECO:0007669"/>
    <property type="project" value="TreeGrafter"/>
</dbReference>
<keyword evidence="12 24" id="KW-0503">Monooxygenase</keyword>
<evidence type="ECO:0000256" key="23">
    <source>
        <dbReference type="PIRSR" id="PIRSR602401-1"/>
    </source>
</evidence>
<keyword evidence="7 23" id="KW-0479">Metal-binding</keyword>
<comment type="similarity">
    <text evidence="4 24">Belongs to the cytochrome P450 family.</text>
</comment>
<feature type="binding site" description="axial binding residue" evidence="23">
    <location>
        <position position="437"/>
    </location>
    <ligand>
        <name>heme</name>
        <dbReference type="ChEBI" id="CHEBI:30413"/>
    </ligand>
    <ligandPart>
        <name>Fe</name>
        <dbReference type="ChEBI" id="CHEBI:18248"/>
    </ligandPart>
</feature>
<evidence type="ECO:0000256" key="2">
    <source>
        <dbReference type="ARBA" id="ARBA00004174"/>
    </source>
</evidence>
<evidence type="ECO:0000256" key="25">
    <source>
        <dbReference type="SAM" id="SignalP"/>
    </source>
</evidence>
<gene>
    <name evidence="26" type="ORF">PODLI_1B006008</name>
</gene>
<dbReference type="GO" id="GO:0004509">
    <property type="term" value="F:steroid 21-monooxygenase activity"/>
    <property type="evidence" value="ECO:0007669"/>
    <property type="project" value="UniProtKB-EC"/>
</dbReference>
<evidence type="ECO:0000256" key="8">
    <source>
        <dbReference type="ARBA" id="ARBA00022824"/>
    </source>
</evidence>
<evidence type="ECO:0000256" key="13">
    <source>
        <dbReference type="ARBA" id="ARBA00023121"/>
    </source>
</evidence>
<evidence type="ECO:0000256" key="16">
    <source>
        <dbReference type="ARBA" id="ARBA00044040"/>
    </source>
</evidence>
<dbReference type="GO" id="GO:0020037">
    <property type="term" value="F:heme binding"/>
    <property type="evidence" value="ECO:0007669"/>
    <property type="project" value="InterPro"/>
</dbReference>
<dbReference type="InterPro" id="IPR036396">
    <property type="entry name" value="Cyt_P450_sf"/>
</dbReference>
<evidence type="ECO:0000256" key="9">
    <source>
        <dbReference type="ARBA" id="ARBA00022848"/>
    </source>
</evidence>
<dbReference type="PRINTS" id="PR00463">
    <property type="entry name" value="EP450I"/>
</dbReference>
<evidence type="ECO:0000256" key="1">
    <source>
        <dbReference type="ARBA" id="ARBA00001970"/>
    </source>
</evidence>
<keyword evidence="5 23" id="KW-0349">Heme</keyword>
<evidence type="ECO:0000256" key="21">
    <source>
        <dbReference type="ARBA" id="ARBA00044304"/>
    </source>
</evidence>
<evidence type="ECO:0000256" key="6">
    <source>
        <dbReference type="ARBA" id="ARBA00022665"/>
    </source>
</evidence>
<proteinExistence type="inferred from homology"/>
<evidence type="ECO:0000313" key="26">
    <source>
        <dbReference type="EMBL" id="CAI5768231.1"/>
    </source>
</evidence>
<evidence type="ECO:0000256" key="20">
    <source>
        <dbReference type="ARBA" id="ARBA00044282"/>
    </source>
</evidence>
<evidence type="ECO:0000256" key="24">
    <source>
        <dbReference type="RuleBase" id="RU000461"/>
    </source>
</evidence>
<evidence type="ECO:0000313" key="27">
    <source>
        <dbReference type="Proteomes" id="UP001178461"/>
    </source>
</evidence>
<evidence type="ECO:0000256" key="15">
    <source>
        <dbReference type="ARBA" id="ARBA00023250"/>
    </source>
</evidence>
<keyword evidence="27" id="KW-1185">Reference proteome</keyword>
<feature type="chain" id="PRO_5041468485" description="Steroid 21-hydroxylase" evidence="25">
    <location>
        <begin position="26"/>
        <end position="499"/>
    </location>
</feature>
<evidence type="ECO:0000256" key="11">
    <source>
        <dbReference type="ARBA" id="ARBA00023004"/>
    </source>
</evidence>
<evidence type="ECO:0000256" key="7">
    <source>
        <dbReference type="ARBA" id="ARBA00022723"/>
    </source>
</evidence>
<dbReference type="PROSITE" id="PS00086">
    <property type="entry name" value="CYTOCHROME_P450"/>
    <property type="match status" value="1"/>
</dbReference>
<dbReference type="GO" id="GO:0005789">
    <property type="term" value="C:endoplasmic reticulum membrane"/>
    <property type="evidence" value="ECO:0007669"/>
    <property type="project" value="UniProtKB-SubCell"/>
</dbReference>
<keyword evidence="15" id="KW-0755">Steroidogenesis</keyword>
<comment type="subcellular location">
    <subcellularLocation>
        <location evidence="3">Endoplasmic reticulum membrane</location>
        <topology evidence="3">Peripheral membrane protein</topology>
    </subcellularLocation>
    <subcellularLocation>
        <location evidence="2">Microsome membrane</location>
        <topology evidence="2">Peripheral membrane protein</topology>
    </subcellularLocation>
</comment>
<reference evidence="26" key="1">
    <citation type="submission" date="2022-12" db="EMBL/GenBank/DDBJ databases">
        <authorList>
            <person name="Alioto T."/>
            <person name="Alioto T."/>
            <person name="Gomez Garrido J."/>
        </authorList>
    </citation>
    <scope>NUCLEOTIDE SEQUENCE</scope>
</reference>
<dbReference type="Proteomes" id="UP001178461">
    <property type="component" value="Chromosome 2"/>
</dbReference>
<keyword evidence="10 24" id="KW-0560">Oxidoreductase</keyword>
<evidence type="ECO:0000256" key="12">
    <source>
        <dbReference type="ARBA" id="ARBA00023033"/>
    </source>
</evidence>
<organism evidence="26 27">
    <name type="scientific">Podarcis lilfordi</name>
    <name type="common">Lilford's wall lizard</name>
    <dbReference type="NCBI Taxonomy" id="74358"/>
    <lineage>
        <taxon>Eukaryota</taxon>
        <taxon>Metazoa</taxon>
        <taxon>Chordata</taxon>
        <taxon>Craniata</taxon>
        <taxon>Vertebrata</taxon>
        <taxon>Euteleostomi</taxon>
        <taxon>Lepidosauria</taxon>
        <taxon>Squamata</taxon>
        <taxon>Bifurcata</taxon>
        <taxon>Unidentata</taxon>
        <taxon>Episquamata</taxon>
        <taxon>Laterata</taxon>
        <taxon>Lacertibaenia</taxon>
        <taxon>Lacertidae</taxon>
        <taxon>Podarcis</taxon>
    </lineage>
</organism>
<dbReference type="InterPro" id="IPR001128">
    <property type="entry name" value="Cyt_P450"/>
</dbReference>
<evidence type="ECO:0000256" key="22">
    <source>
        <dbReference type="ARBA" id="ARBA00044342"/>
    </source>
</evidence>
<evidence type="ECO:0000256" key="10">
    <source>
        <dbReference type="ARBA" id="ARBA00023002"/>
    </source>
</evidence>
<dbReference type="GO" id="GO:0005506">
    <property type="term" value="F:iron ion binding"/>
    <property type="evidence" value="ECO:0007669"/>
    <property type="project" value="InterPro"/>
</dbReference>
<protein>
    <recommendedName>
        <fullName evidence="17">Steroid 21-hydroxylase</fullName>
        <ecNumber evidence="16">1.14.14.16</ecNumber>
    </recommendedName>
    <alternativeName>
        <fullName evidence="21">21-OHase</fullName>
    </alternativeName>
    <alternativeName>
        <fullName evidence="18">Cytochrome P-450c21</fullName>
    </alternativeName>
    <alternativeName>
        <fullName evidence="22">Cytochrome P450 21</fullName>
    </alternativeName>
    <alternativeName>
        <fullName evidence="20">Cytochrome P450 XXI</fullName>
    </alternativeName>
    <alternativeName>
        <fullName evidence="19">Cytochrome P450-C21</fullName>
    </alternativeName>
</protein>
<dbReference type="PANTHER" id="PTHR24289:SF17">
    <property type="entry name" value="STEROID 21-HYDROXYLASE ISOFORM X1"/>
    <property type="match status" value="1"/>
</dbReference>
<evidence type="ECO:0000256" key="4">
    <source>
        <dbReference type="ARBA" id="ARBA00010617"/>
    </source>
</evidence>
<dbReference type="FunFam" id="1.10.630.10:FF:000049">
    <property type="entry name" value="steroid 21-hydroxylase isoform X1"/>
    <property type="match status" value="1"/>
</dbReference>
<keyword evidence="8" id="KW-0256">Endoplasmic reticulum</keyword>
<dbReference type="Pfam" id="PF00067">
    <property type="entry name" value="p450"/>
    <property type="match status" value="1"/>
</dbReference>
<evidence type="ECO:0000256" key="14">
    <source>
        <dbReference type="ARBA" id="ARBA00023136"/>
    </source>
</evidence>
<evidence type="ECO:0000256" key="5">
    <source>
        <dbReference type="ARBA" id="ARBA00022617"/>
    </source>
</evidence>
<keyword evidence="11 23" id="KW-0408">Iron</keyword>
<name>A0AA35JY12_9SAUR</name>
<evidence type="ECO:0000256" key="18">
    <source>
        <dbReference type="ARBA" id="ARBA00044217"/>
    </source>
</evidence>
<dbReference type="InterPro" id="IPR002401">
    <property type="entry name" value="Cyt_P450_E_grp-I"/>
</dbReference>
<keyword evidence="25" id="KW-0732">Signal</keyword>
<dbReference type="GO" id="GO:0005496">
    <property type="term" value="F:steroid binding"/>
    <property type="evidence" value="ECO:0007669"/>
    <property type="project" value="UniProtKB-KW"/>
</dbReference>
<dbReference type="PRINTS" id="PR00385">
    <property type="entry name" value="P450"/>
</dbReference>
<keyword evidence="9" id="KW-0492">Microsome</keyword>
<dbReference type="EC" id="1.14.14.16" evidence="16"/>
<keyword evidence="14" id="KW-0472">Membrane</keyword>
<dbReference type="GO" id="GO:0006694">
    <property type="term" value="P:steroid biosynthetic process"/>
    <property type="evidence" value="ECO:0007669"/>
    <property type="project" value="UniProtKB-KW"/>
</dbReference>
<evidence type="ECO:0000256" key="19">
    <source>
        <dbReference type="ARBA" id="ARBA00044265"/>
    </source>
</evidence>
<comment type="cofactor">
    <cofactor evidence="1">
        <name>heme b</name>
        <dbReference type="ChEBI" id="CHEBI:60344"/>
    </cofactor>
</comment>
<dbReference type="GO" id="GO:0042446">
    <property type="term" value="P:hormone biosynthetic process"/>
    <property type="evidence" value="ECO:0007669"/>
    <property type="project" value="TreeGrafter"/>
</dbReference>
<comment type="cofactor">
    <cofactor evidence="23">
        <name>heme</name>
        <dbReference type="ChEBI" id="CHEBI:30413"/>
    </cofactor>
</comment>
<keyword evidence="6" id="KW-0754">Steroid-binding</keyword>
<evidence type="ECO:0000256" key="3">
    <source>
        <dbReference type="ARBA" id="ARBA00004406"/>
    </source>
</evidence>
<dbReference type="GO" id="GO:0004508">
    <property type="term" value="F:steroid 17-alpha-monooxygenase activity"/>
    <property type="evidence" value="ECO:0007669"/>
    <property type="project" value="TreeGrafter"/>
</dbReference>
<dbReference type="SUPFAM" id="SSF48264">
    <property type="entry name" value="Cytochrome P450"/>
    <property type="match status" value="1"/>
</dbReference>
<dbReference type="PANTHER" id="PTHR24289">
    <property type="entry name" value="STEROID 17-ALPHA-HYDROXYLASE/17,20 LYASE"/>
    <property type="match status" value="1"/>
</dbReference>
<keyword evidence="13" id="KW-0446">Lipid-binding</keyword>
<dbReference type="EMBL" id="OX395127">
    <property type="protein sequence ID" value="CAI5768231.1"/>
    <property type="molecule type" value="Genomic_DNA"/>
</dbReference>
<sequence>MLTAALLVLLLLVLALLTKRHGGFSFPKNLGRLPGPRALPFVGNLLHLFHPDLPIHFHDLARQYGSIFRLRLGSKDMVVLNSTDLIREALLRKWSDFAGRPHGFVADLVSLGGKDLSLGNYTPTWRLQRKMAHVAFQRCLRGNMEQIVQSQARQLCKAFHGYGGKPVDLAKDFSLQACGVICSVLFGPLDNFTIEKLHDCIYKIMENWGAISVQVVDALPFLKVFPNANLRHLLSCIKSRDALVQHVMKKHQEPHSTSEGQDMVDHMLQFQHEHGASEGKGTGLVPEHVHMAIVDMLIGGTETTATLLSWAVAFLVHRPQIQERIHEELMAVVGTSRDPTYSDREHLPFLNATILETLRLRPSAVLALPHMTIRDTSLSGFSIPKGTTVITNLYGAHHDESKWHHPLEFRPERFLEEDPSGEAQRQLIPFGCGARVCLGETLGRMEAFHVLAHTLRDFQILPPSPGDLPDLRGFYRFIVHCKPFRVRLVPWAAVSELAK</sequence>
<dbReference type="Gene3D" id="1.10.630.10">
    <property type="entry name" value="Cytochrome P450"/>
    <property type="match status" value="1"/>
</dbReference>
<evidence type="ECO:0000256" key="17">
    <source>
        <dbReference type="ARBA" id="ARBA00044116"/>
    </source>
</evidence>